<sequence length="242" mass="26397">MADLPGNNGNRPTIPLPNPGEGGPILNWPRRARIRFLNAAFGYPPFLVFVNNRVAVNFLSTASISPYGNFPSGYQTITVSGINGYIYLQKTIPFEAGSSSTVAIINRTGGLDLIQIPDICCGPANGTSNFRVSNLAYNSQPMDVLLGDGRVIYADVQFKETTVYKRIQPGAYQFIFAETNLMPMPSSSDIESLDEAFIGMVPENGIVASLYLNVQRNANYTVFLINNGPETNAIQTMVVEDR</sequence>
<name>A0A8J6NZL7_9FIRM</name>
<dbReference type="InterPro" id="IPR025510">
    <property type="entry name" value="DUF4397"/>
</dbReference>
<feature type="domain" description="DUF4397" evidence="2">
    <location>
        <begin position="32"/>
        <end position="144"/>
    </location>
</feature>
<reference evidence="3" key="1">
    <citation type="submission" date="2020-08" db="EMBL/GenBank/DDBJ databases">
        <title>Genome public.</title>
        <authorList>
            <person name="Liu C."/>
            <person name="Sun Q."/>
        </authorList>
    </citation>
    <scope>NUCLEOTIDE SEQUENCE</scope>
    <source>
        <strain evidence="3">NSJ-15</strain>
    </source>
</reference>
<comment type="caution">
    <text evidence="3">The sequence shown here is derived from an EMBL/GenBank/DDBJ whole genome shotgun (WGS) entry which is preliminary data.</text>
</comment>
<proteinExistence type="predicted"/>
<gene>
    <name evidence="3" type="ORF">H8702_02060</name>
</gene>
<feature type="region of interest" description="Disordered" evidence="1">
    <location>
        <begin position="1"/>
        <end position="22"/>
    </location>
</feature>
<evidence type="ECO:0000313" key="4">
    <source>
        <dbReference type="Proteomes" id="UP000632659"/>
    </source>
</evidence>
<protein>
    <submittedName>
        <fullName evidence="3">DUF4397 domain-containing protein</fullName>
    </submittedName>
</protein>
<evidence type="ECO:0000256" key="1">
    <source>
        <dbReference type="SAM" id="MobiDB-lite"/>
    </source>
</evidence>
<evidence type="ECO:0000259" key="2">
    <source>
        <dbReference type="Pfam" id="PF14344"/>
    </source>
</evidence>
<dbReference type="RefSeq" id="WP_178085676.1">
    <property type="nucleotide sequence ID" value="NZ_JACRTL010000001.1"/>
</dbReference>
<organism evidence="3 4">
    <name type="scientific">Massiliimalia timonensis</name>
    <dbReference type="NCBI Taxonomy" id="1987501"/>
    <lineage>
        <taxon>Bacteria</taxon>
        <taxon>Bacillati</taxon>
        <taxon>Bacillota</taxon>
        <taxon>Clostridia</taxon>
        <taxon>Eubacteriales</taxon>
        <taxon>Oscillospiraceae</taxon>
        <taxon>Massiliimalia</taxon>
    </lineage>
</organism>
<dbReference type="Proteomes" id="UP000632659">
    <property type="component" value="Unassembled WGS sequence"/>
</dbReference>
<keyword evidence="4" id="KW-1185">Reference proteome</keyword>
<accession>A0A8J6NZL7</accession>
<dbReference type="Pfam" id="PF14344">
    <property type="entry name" value="DUF4397"/>
    <property type="match status" value="1"/>
</dbReference>
<dbReference type="EMBL" id="JACRTL010000001">
    <property type="protein sequence ID" value="MBC8609904.1"/>
    <property type="molecule type" value="Genomic_DNA"/>
</dbReference>
<evidence type="ECO:0000313" key="3">
    <source>
        <dbReference type="EMBL" id="MBC8609904.1"/>
    </source>
</evidence>
<dbReference type="AlphaFoldDB" id="A0A8J6NZL7"/>